<gene>
    <name evidence="2" type="ORF">FKW77_003910</name>
</gene>
<sequence>MKPTIFTLYTTFLCFGFILAQPTPPIPGNGCKDVCKAKHNACRWNLPSCRPGGFEECINMRACGLGSTKIRSKFKFKFKLKLEFRLKLRLELRFIELKLKQEFV</sequence>
<dbReference type="Proteomes" id="UP000316270">
    <property type="component" value="Chromosome 1"/>
</dbReference>
<dbReference type="AlphaFoldDB" id="A0A517KW37"/>
<evidence type="ECO:0000313" key="2">
    <source>
        <dbReference type="EMBL" id="QDS67602.1"/>
    </source>
</evidence>
<feature type="signal peptide" evidence="1">
    <location>
        <begin position="1"/>
        <end position="20"/>
    </location>
</feature>
<name>A0A517KW37_9PEZI</name>
<keyword evidence="1" id="KW-0732">Signal</keyword>
<evidence type="ECO:0000313" key="3">
    <source>
        <dbReference type="Proteomes" id="UP000316270"/>
    </source>
</evidence>
<keyword evidence="3" id="KW-1185">Reference proteome</keyword>
<protein>
    <recommendedName>
        <fullName evidence="4">Extracellular membrane protein CFEM domain-containing protein</fullName>
    </recommendedName>
</protein>
<reference evidence="2 3" key="1">
    <citation type="submission" date="2019-07" db="EMBL/GenBank/DDBJ databases">
        <title>Finished genome of Venturia effusa.</title>
        <authorList>
            <person name="Young C.A."/>
            <person name="Cox M.P."/>
            <person name="Ganley A.R.D."/>
            <person name="David W.J."/>
        </authorList>
    </citation>
    <scope>NUCLEOTIDE SEQUENCE [LARGE SCALE GENOMIC DNA]</scope>
    <source>
        <strain evidence="3">albino</strain>
    </source>
</reference>
<accession>A0A517KW37</accession>
<proteinExistence type="predicted"/>
<evidence type="ECO:0008006" key="4">
    <source>
        <dbReference type="Google" id="ProtNLM"/>
    </source>
</evidence>
<feature type="chain" id="PRO_5021832597" description="Extracellular membrane protein CFEM domain-containing protein" evidence="1">
    <location>
        <begin position="21"/>
        <end position="104"/>
    </location>
</feature>
<evidence type="ECO:0000256" key="1">
    <source>
        <dbReference type="SAM" id="SignalP"/>
    </source>
</evidence>
<organism evidence="2 3">
    <name type="scientific">Venturia effusa</name>
    <dbReference type="NCBI Taxonomy" id="50376"/>
    <lineage>
        <taxon>Eukaryota</taxon>
        <taxon>Fungi</taxon>
        <taxon>Dikarya</taxon>
        <taxon>Ascomycota</taxon>
        <taxon>Pezizomycotina</taxon>
        <taxon>Dothideomycetes</taxon>
        <taxon>Pleosporomycetidae</taxon>
        <taxon>Venturiales</taxon>
        <taxon>Venturiaceae</taxon>
        <taxon>Venturia</taxon>
    </lineage>
</organism>
<dbReference type="EMBL" id="CP042185">
    <property type="protein sequence ID" value="QDS67602.1"/>
    <property type="molecule type" value="Genomic_DNA"/>
</dbReference>